<evidence type="ECO:0000313" key="3">
    <source>
        <dbReference type="Proteomes" id="UP001055439"/>
    </source>
</evidence>
<protein>
    <submittedName>
        <fullName evidence="2">Uncharacterized protein</fullName>
    </submittedName>
</protein>
<dbReference type="AlphaFoldDB" id="A0A9E7GLP8"/>
<proteinExistence type="predicted"/>
<organism evidence="2 3">
    <name type="scientific">Musa troglodytarum</name>
    <name type="common">fe'i banana</name>
    <dbReference type="NCBI Taxonomy" id="320322"/>
    <lineage>
        <taxon>Eukaryota</taxon>
        <taxon>Viridiplantae</taxon>
        <taxon>Streptophyta</taxon>
        <taxon>Embryophyta</taxon>
        <taxon>Tracheophyta</taxon>
        <taxon>Spermatophyta</taxon>
        <taxon>Magnoliopsida</taxon>
        <taxon>Liliopsida</taxon>
        <taxon>Zingiberales</taxon>
        <taxon>Musaceae</taxon>
        <taxon>Musa</taxon>
    </lineage>
</organism>
<keyword evidence="3" id="KW-1185">Reference proteome</keyword>
<name>A0A9E7GLP8_9LILI</name>
<accession>A0A9E7GLP8</accession>
<sequence>MDGGVQSQRAPACLSSGTREPLMWHDITFSTPPRSCPPTKTAGTAAAETEGEVAERRWERTAWISRPPLPSWSSSYTVGPTPSPSNRRFTTWHMQQPLTLNTTTAFPLAILATLSDGPLRLIIVIIIPSAASSTILIRNLLLLLLLPPPPPPARIDSSEHERENWAEGGVELGRGVLLQV</sequence>
<dbReference type="EMBL" id="CP097509">
    <property type="protein sequence ID" value="URE14427.1"/>
    <property type="molecule type" value="Genomic_DNA"/>
</dbReference>
<evidence type="ECO:0000313" key="2">
    <source>
        <dbReference type="EMBL" id="URE14427.1"/>
    </source>
</evidence>
<reference evidence="2" key="1">
    <citation type="submission" date="2022-05" db="EMBL/GenBank/DDBJ databases">
        <title>The Musa troglodytarum L. genome provides insights into the mechanism of non-climacteric behaviour and enrichment of carotenoids.</title>
        <authorList>
            <person name="Wang J."/>
        </authorList>
    </citation>
    <scope>NUCLEOTIDE SEQUENCE</scope>
    <source>
        <tissue evidence="2">Leaf</tissue>
    </source>
</reference>
<feature type="compositionally biased region" description="Low complexity" evidence="1">
    <location>
        <begin position="39"/>
        <end position="48"/>
    </location>
</feature>
<gene>
    <name evidence="2" type="ORF">MUK42_31177</name>
</gene>
<dbReference type="Proteomes" id="UP001055439">
    <property type="component" value="Chromosome 7"/>
</dbReference>
<feature type="region of interest" description="Disordered" evidence="1">
    <location>
        <begin position="29"/>
        <end position="52"/>
    </location>
</feature>
<evidence type="ECO:0000256" key="1">
    <source>
        <dbReference type="SAM" id="MobiDB-lite"/>
    </source>
</evidence>